<accession>A0ABD1MI90</accession>
<dbReference type="EMBL" id="JBGMDY010000005">
    <property type="protein sequence ID" value="KAL2335533.1"/>
    <property type="molecule type" value="Genomic_DNA"/>
</dbReference>
<dbReference type="Proteomes" id="UP001603857">
    <property type="component" value="Unassembled WGS sequence"/>
</dbReference>
<proteinExistence type="predicted"/>
<name>A0ABD1MI90_9FABA</name>
<gene>
    <name evidence="1" type="ORF">Fmac_016746</name>
</gene>
<sequence>MPLKPEKYLLIIPVIDITCVDILLRLPCMELVCNSTRFSPLFSGITCGLSLAVPVDLFPNLQR</sequence>
<evidence type="ECO:0000313" key="1">
    <source>
        <dbReference type="EMBL" id="KAL2335533.1"/>
    </source>
</evidence>
<reference evidence="1 2" key="1">
    <citation type="submission" date="2024-08" db="EMBL/GenBank/DDBJ databases">
        <title>Insights into the chromosomal genome structure of Flemingia macrophylla.</title>
        <authorList>
            <person name="Ding Y."/>
            <person name="Zhao Y."/>
            <person name="Bi W."/>
            <person name="Wu M."/>
            <person name="Zhao G."/>
            <person name="Gong Y."/>
            <person name="Li W."/>
            <person name="Zhang P."/>
        </authorList>
    </citation>
    <scope>NUCLEOTIDE SEQUENCE [LARGE SCALE GENOMIC DNA]</scope>
    <source>
        <strain evidence="1">DYQJB</strain>
        <tissue evidence="1">Leaf</tissue>
    </source>
</reference>
<organism evidence="1 2">
    <name type="scientific">Flemingia macrophylla</name>
    <dbReference type="NCBI Taxonomy" id="520843"/>
    <lineage>
        <taxon>Eukaryota</taxon>
        <taxon>Viridiplantae</taxon>
        <taxon>Streptophyta</taxon>
        <taxon>Embryophyta</taxon>
        <taxon>Tracheophyta</taxon>
        <taxon>Spermatophyta</taxon>
        <taxon>Magnoliopsida</taxon>
        <taxon>eudicotyledons</taxon>
        <taxon>Gunneridae</taxon>
        <taxon>Pentapetalae</taxon>
        <taxon>rosids</taxon>
        <taxon>fabids</taxon>
        <taxon>Fabales</taxon>
        <taxon>Fabaceae</taxon>
        <taxon>Papilionoideae</taxon>
        <taxon>50 kb inversion clade</taxon>
        <taxon>NPAAA clade</taxon>
        <taxon>indigoferoid/millettioid clade</taxon>
        <taxon>Phaseoleae</taxon>
        <taxon>Flemingia</taxon>
    </lineage>
</organism>
<keyword evidence="2" id="KW-1185">Reference proteome</keyword>
<dbReference type="AlphaFoldDB" id="A0ABD1MI90"/>
<evidence type="ECO:0000313" key="2">
    <source>
        <dbReference type="Proteomes" id="UP001603857"/>
    </source>
</evidence>
<protein>
    <submittedName>
        <fullName evidence="1">Uncharacterized protein</fullName>
    </submittedName>
</protein>
<comment type="caution">
    <text evidence="1">The sequence shown here is derived from an EMBL/GenBank/DDBJ whole genome shotgun (WGS) entry which is preliminary data.</text>
</comment>